<dbReference type="EMBL" id="CP036290">
    <property type="protein sequence ID" value="QDU83359.1"/>
    <property type="molecule type" value="Genomic_DNA"/>
</dbReference>
<dbReference type="PANTHER" id="PTHR43566">
    <property type="entry name" value="CONSERVED PROTEIN"/>
    <property type="match status" value="1"/>
</dbReference>
<gene>
    <name evidence="3" type="ORF">Pla163_04580</name>
</gene>
<dbReference type="Pfam" id="PF13173">
    <property type="entry name" value="AAA_14"/>
    <property type="match status" value="1"/>
</dbReference>
<protein>
    <recommendedName>
        <fullName evidence="5">ATP-binding protein</fullName>
    </recommendedName>
</protein>
<name>A0A518CVV7_9BACT</name>
<evidence type="ECO:0008006" key="5">
    <source>
        <dbReference type="Google" id="ProtNLM"/>
    </source>
</evidence>
<evidence type="ECO:0000259" key="2">
    <source>
        <dbReference type="Pfam" id="PF13635"/>
    </source>
</evidence>
<dbReference type="SUPFAM" id="SSF52540">
    <property type="entry name" value="P-loop containing nucleoside triphosphate hydrolases"/>
    <property type="match status" value="1"/>
</dbReference>
<dbReference type="InterPro" id="IPR027417">
    <property type="entry name" value="P-loop_NTPase"/>
</dbReference>
<feature type="domain" description="DUF4143" evidence="2">
    <location>
        <begin position="175"/>
        <end position="334"/>
    </location>
</feature>
<evidence type="ECO:0000313" key="3">
    <source>
        <dbReference type="EMBL" id="QDU83359.1"/>
    </source>
</evidence>
<dbReference type="Proteomes" id="UP000319342">
    <property type="component" value="Chromosome"/>
</dbReference>
<sequence>MIHRDLSPLLEASASRFPVVTLTGPRQSGKSTLCRGLFGHLGYVSLEAPDTRDFARNDPRAFLGQFEAGAVLDEIQRAPELVSYLQGIVDDDPTPGRWVLTGSQNLALLETVGQSLAGRTSIHHLLPLSRGEVVRFVQHPTTLEEAIWSGGYPRIFDRGLDPGEWLASYVATYVERDVRSISNVTDLVAFQRFIELCAGRVGQIVNDQAIASDCGISQPTAKSWRSVLEASFVSFRLPAFHRSHRKRLVKSPKLHFYDSGLACWLLGIREPGHLRSHPLRGALFECWVVTEVLKARSNRGEQRGLSFYRDRDAVEADLLVERVGGGVVVEIKSSATPNSHLFDGVRRVRELLAGDENVWDGRVVYGGEAEQTRSAGELVPWSRVHEFDW</sequence>
<organism evidence="3 4">
    <name type="scientific">Rohdeia mirabilis</name>
    <dbReference type="NCBI Taxonomy" id="2528008"/>
    <lineage>
        <taxon>Bacteria</taxon>
        <taxon>Pseudomonadati</taxon>
        <taxon>Planctomycetota</taxon>
        <taxon>Planctomycetia</taxon>
        <taxon>Planctomycetia incertae sedis</taxon>
        <taxon>Rohdeia</taxon>
    </lineage>
</organism>
<keyword evidence="4" id="KW-1185">Reference proteome</keyword>
<proteinExistence type="predicted"/>
<accession>A0A518CVV7</accession>
<dbReference type="PANTHER" id="PTHR43566:SF2">
    <property type="entry name" value="DUF4143 DOMAIN-CONTAINING PROTEIN"/>
    <property type="match status" value="1"/>
</dbReference>
<dbReference type="InterPro" id="IPR041682">
    <property type="entry name" value="AAA_14"/>
</dbReference>
<dbReference type="OrthoDB" id="256957at2"/>
<dbReference type="Pfam" id="PF13635">
    <property type="entry name" value="DUF4143"/>
    <property type="match status" value="1"/>
</dbReference>
<evidence type="ECO:0000313" key="4">
    <source>
        <dbReference type="Proteomes" id="UP000319342"/>
    </source>
</evidence>
<feature type="domain" description="AAA" evidence="1">
    <location>
        <begin position="18"/>
        <end position="133"/>
    </location>
</feature>
<dbReference type="RefSeq" id="WP_145182904.1">
    <property type="nucleotide sequence ID" value="NZ_CP036290.1"/>
</dbReference>
<reference evidence="3 4" key="1">
    <citation type="submission" date="2019-02" db="EMBL/GenBank/DDBJ databases">
        <title>Deep-cultivation of Planctomycetes and their phenomic and genomic characterization uncovers novel biology.</title>
        <authorList>
            <person name="Wiegand S."/>
            <person name="Jogler M."/>
            <person name="Boedeker C."/>
            <person name="Pinto D."/>
            <person name="Vollmers J."/>
            <person name="Rivas-Marin E."/>
            <person name="Kohn T."/>
            <person name="Peeters S.H."/>
            <person name="Heuer A."/>
            <person name="Rast P."/>
            <person name="Oberbeckmann S."/>
            <person name="Bunk B."/>
            <person name="Jeske O."/>
            <person name="Meyerdierks A."/>
            <person name="Storesund J.E."/>
            <person name="Kallscheuer N."/>
            <person name="Luecker S."/>
            <person name="Lage O.M."/>
            <person name="Pohl T."/>
            <person name="Merkel B.J."/>
            <person name="Hornburger P."/>
            <person name="Mueller R.-W."/>
            <person name="Bruemmer F."/>
            <person name="Labrenz M."/>
            <person name="Spormann A.M."/>
            <person name="Op den Camp H."/>
            <person name="Overmann J."/>
            <person name="Amann R."/>
            <person name="Jetten M.S.M."/>
            <person name="Mascher T."/>
            <person name="Medema M.H."/>
            <person name="Devos D.P."/>
            <person name="Kaster A.-K."/>
            <person name="Ovreas L."/>
            <person name="Rohde M."/>
            <person name="Galperin M.Y."/>
            <person name="Jogler C."/>
        </authorList>
    </citation>
    <scope>NUCLEOTIDE SEQUENCE [LARGE SCALE GENOMIC DNA]</scope>
    <source>
        <strain evidence="3 4">Pla163</strain>
    </source>
</reference>
<evidence type="ECO:0000259" key="1">
    <source>
        <dbReference type="Pfam" id="PF13173"/>
    </source>
</evidence>
<dbReference type="InterPro" id="IPR025420">
    <property type="entry name" value="DUF4143"/>
</dbReference>
<dbReference type="AlphaFoldDB" id="A0A518CVV7"/>